<dbReference type="PANTHER" id="PTHR30213:SF1">
    <property type="entry name" value="INNER MEMBRANE PROTEIN YHJD"/>
    <property type="match status" value="1"/>
</dbReference>
<dbReference type="PIRSF" id="PIRSF035875">
    <property type="entry name" value="RNase_BN"/>
    <property type="match status" value="1"/>
</dbReference>
<gene>
    <name evidence="7" type="ORF">NFC81_01940</name>
</gene>
<evidence type="ECO:0000256" key="1">
    <source>
        <dbReference type="ARBA" id="ARBA00004651"/>
    </source>
</evidence>
<organism evidence="7">
    <name type="scientific">Salinispirillum sp. LH 10-3-1</name>
    <dbReference type="NCBI Taxonomy" id="2952525"/>
    <lineage>
        <taxon>Bacteria</taxon>
        <taxon>Pseudomonadati</taxon>
        <taxon>Pseudomonadota</taxon>
        <taxon>Gammaproteobacteria</taxon>
        <taxon>Oceanospirillales</taxon>
        <taxon>Saccharospirillaceae</taxon>
        <taxon>Salinispirillum</taxon>
    </lineage>
</organism>
<proteinExistence type="predicted"/>
<evidence type="ECO:0000256" key="6">
    <source>
        <dbReference type="SAM" id="Phobius"/>
    </source>
</evidence>
<evidence type="ECO:0000256" key="3">
    <source>
        <dbReference type="ARBA" id="ARBA00022692"/>
    </source>
</evidence>
<dbReference type="NCBIfam" id="TIGR00765">
    <property type="entry name" value="yihY_not_rbn"/>
    <property type="match status" value="1"/>
</dbReference>
<dbReference type="AlphaFoldDB" id="A0AB38YGT9"/>
<name>A0AB38YGT9_9GAMM</name>
<comment type="subcellular location">
    <subcellularLocation>
        <location evidence="1">Cell membrane</location>
        <topology evidence="1">Multi-pass membrane protein</topology>
    </subcellularLocation>
</comment>
<dbReference type="PANTHER" id="PTHR30213">
    <property type="entry name" value="INNER MEMBRANE PROTEIN YHJD"/>
    <property type="match status" value="1"/>
</dbReference>
<keyword evidence="2" id="KW-1003">Cell membrane</keyword>
<keyword evidence="4 6" id="KW-1133">Transmembrane helix</keyword>
<feature type="transmembrane region" description="Helical" evidence="6">
    <location>
        <begin position="252"/>
        <end position="279"/>
    </location>
</feature>
<dbReference type="EMBL" id="CP101717">
    <property type="protein sequence ID" value="WLD58567.1"/>
    <property type="molecule type" value="Genomic_DNA"/>
</dbReference>
<dbReference type="InterPro" id="IPR017039">
    <property type="entry name" value="Virul_fac_BrkB"/>
</dbReference>
<feature type="transmembrane region" description="Helical" evidence="6">
    <location>
        <begin position="31"/>
        <end position="61"/>
    </location>
</feature>
<feature type="transmembrane region" description="Helical" evidence="6">
    <location>
        <begin position="219"/>
        <end position="240"/>
    </location>
</feature>
<keyword evidence="5 6" id="KW-0472">Membrane</keyword>
<reference evidence="7" key="1">
    <citation type="submission" date="2022-07" db="EMBL/GenBank/DDBJ databases">
        <title>Complete genome sequence of Salinispirillum sp. LH10-3-1 capable of multiple carbohydrate inversion isolated from a soda lake.</title>
        <authorList>
            <person name="Liu J."/>
            <person name="Zhai Y."/>
            <person name="Zhang H."/>
            <person name="Yang H."/>
            <person name="Qu J."/>
            <person name="Li J."/>
        </authorList>
    </citation>
    <scope>NUCLEOTIDE SEQUENCE</scope>
    <source>
        <strain evidence="7">LH 10-3-1</strain>
    </source>
</reference>
<feature type="transmembrane region" description="Helical" evidence="6">
    <location>
        <begin position="148"/>
        <end position="174"/>
    </location>
</feature>
<feature type="transmembrane region" description="Helical" evidence="6">
    <location>
        <begin position="100"/>
        <end position="119"/>
    </location>
</feature>
<evidence type="ECO:0000256" key="2">
    <source>
        <dbReference type="ARBA" id="ARBA00022475"/>
    </source>
</evidence>
<evidence type="ECO:0000256" key="4">
    <source>
        <dbReference type="ARBA" id="ARBA00022989"/>
    </source>
</evidence>
<sequence length="305" mass="32786">MLPSFDTLPPWLTYWVDLLRSAGKNWLETKAFIHAAALAFFTVFSIAPVLIVVVTITGMVLGESAAEGRLMEYVSALIGADAGQLVEDAVMNAQLDRGGLAPTLIGLVAIVVGATTVFAQMQQSLNAIWDVVPKPNRSGVLLYLKQRLLSLTVVLSIGFLLLVSLVLSVAVQAVLSYADQWVSLSPRAVIGADLIGSVLVISLLFAAIFKVLPDVRLRWFDVLPAGLLTAVLFILGRYLMARYLTNTAIASAYGAAGSLVLLLMWVHYSALILLFGAAFSRAQLEARGRVIRPTHGAALVTRQLL</sequence>
<evidence type="ECO:0000313" key="7">
    <source>
        <dbReference type="EMBL" id="WLD58567.1"/>
    </source>
</evidence>
<feature type="transmembrane region" description="Helical" evidence="6">
    <location>
        <begin position="194"/>
        <end position="212"/>
    </location>
</feature>
<protein>
    <submittedName>
        <fullName evidence="7">YihY/virulence factor BrkB family protein</fullName>
    </submittedName>
</protein>
<keyword evidence="3 6" id="KW-0812">Transmembrane</keyword>
<accession>A0AB38YGT9</accession>
<dbReference type="RefSeq" id="WP_304995852.1">
    <property type="nucleotide sequence ID" value="NZ_CP101717.1"/>
</dbReference>
<evidence type="ECO:0000256" key="5">
    <source>
        <dbReference type="ARBA" id="ARBA00023136"/>
    </source>
</evidence>
<dbReference type="GO" id="GO:0005886">
    <property type="term" value="C:plasma membrane"/>
    <property type="evidence" value="ECO:0007669"/>
    <property type="project" value="UniProtKB-SubCell"/>
</dbReference>
<dbReference type="Pfam" id="PF03631">
    <property type="entry name" value="Virul_fac_BrkB"/>
    <property type="match status" value="1"/>
</dbReference>